<gene>
    <name evidence="1" type="ORF">LR394_39795</name>
</gene>
<name>A0A9X1NNM2_9ACTN</name>
<accession>A0A9X1NNM2</accession>
<evidence type="ECO:0000313" key="2">
    <source>
        <dbReference type="Proteomes" id="UP001138997"/>
    </source>
</evidence>
<comment type="caution">
    <text evidence="1">The sequence shown here is derived from an EMBL/GenBank/DDBJ whole genome shotgun (WGS) entry which is preliminary data.</text>
</comment>
<proteinExistence type="predicted"/>
<dbReference type="RefSeq" id="WP_231449908.1">
    <property type="nucleotide sequence ID" value="NZ_JAJOMB010000040.1"/>
</dbReference>
<dbReference type="Proteomes" id="UP001138997">
    <property type="component" value="Unassembled WGS sequence"/>
</dbReference>
<sequence>MREKRHPAGHHWERTSIVDEEAIDHERQIGLVRGVGNDIVRVRVAQREDFDLLVEPVTRRASAPRITLGETFELTPAQARELAAVLVQAAQHAEDPTAAPWRPRLVSEG</sequence>
<evidence type="ECO:0000313" key="1">
    <source>
        <dbReference type="EMBL" id="MCD5317056.1"/>
    </source>
</evidence>
<reference evidence="1" key="1">
    <citation type="submission" date="2021-11" db="EMBL/GenBank/DDBJ databases">
        <title>Streptomyces corallinus and Kineosporia corallina sp. nov., two new coral-derived marine actinobacteria.</title>
        <authorList>
            <person name="Buangrab K."/>
            <person name="Sutthacheep M."/>
            <person name="Yeemin T."/>
            <person name="Harunari E."/>
            <person name="Igarashi Y."/>
            <person name="Sripreechasak P."/>
            <person name="Kanchanasin P."/>
            <person name="Tanasupawat S."/>
            <person name="Phongsopitanun W."/>
        </authorList>
    </citation>
    <scope>NUCLEOTIDE SEQUENCE</scope>
    <source>
        <strain evidence="1">JCM 31032</strain>
    </source>
</reference>
<dbReference type="AlphaFoldDB" id="A0A9X1NNM2"/>
<dbReference type="EMBL" id="JAJOMB010000040">
    <property type="protein sequence ID" value="MCD5317056.1"/>
    <property type="molecule type" value="Genomic_DNA"/>
</dbReference>
<organism evidence="1 2">
    <name type="scientific">Kineosporia babensis</name>
    <dbReference type="NCBI Taxonomy" id="499548"/>
    <lineage>
        <taxon>Bacteria</taxon>
        <taxon>Bacillati</taxon>
        <taxon>Actinomycetota</taxon>
        <taxon>Actinomycetes</taxon>
        <taxon>Kineosporiales</taxon>
        <taxon>Kineosporiaceae</taxon>
        <taxon>Kineosporia</taxon>
    </lineage>
</organism>
<keyword evidence="2" id="KW-1185">Reference proteome</keyword>
<protein>
    <submittedName>
        <fullName evidence="1">Uncharacterized protein</fullName>
    </submittedName>
</protein>